<dbReference type="InterPro" id="IPR006427">
    <property type="entry name" value="Portal_HK97"/>
</dbReference>
<name>A0A098AQ81_STREE</name>
<dbReference type="NCBIfam" id="TIGR01537">
    <property type="entry name" value="portal_HK97"/>
    <property type="match status" value="1"/>
</dbReference>
<accession>A0A098AQ81</accession>
<reference evidence="1" key="1">
    <citation type="submission" date="2014-04" db="EMBL/GenBank/DDBJ databases">
        <authorList>
            <person name="Croucher N."/>
        </authorList>
    </citation>
    <scope>NUCLEOTIDE SEQUENCE</scope>
    <source>
        <strain evidence="1">R34-3131</strain>
    </source>
</reference>
<dbReference type="InterPro" id="IPR006944">
    <property type="entry name" value="Phage/GTA_portal"/>
</dbReference>
<sequence length="406" mass="46182">MKKRKKNNTNQIRSEPSSAMQVFVSEDFFKKSMSQGYIRLADCPEVRTAVDRIADMVSSMTIHLMENTEKGDIRLKNELSRKIDVNPYKWMSRKKWVANIVRSMLLEGDGNSVVYPIIDKDGLIADLKPLPPSKIRFDGTSFDYQVVYDYQEVYGPDEVLHFAMNVHPEKPWLGQGYRVVMADLLKNLKQASDTKNEFMSGKYMPSLIVKTDANTAELASEEGRDKVFDMYLKNSTAGKPWIIPAEMIDVQQIKPLSLNDIAIKDSVEVDKTTIANILQVPAFFVGVGKFDKAEFDNFVTTRIRSIAEIIQQELTAKLLLSPHHYFILNWRSLLTYDLKALSEIGSNLYIRGLMEGNEVRNWINLPPKEGLDQLVILENFIPADKIGDQKKLEKGETSGENNLSDS</sequence>
<dbReference type="AlphaFoldDB" id="A0A098AQ81"/>
<dbReference type="Pfam" id="PF04860">
    <property type="entry name" value="Phage_portal"/>
    <property type="match status" value="1"/>
</dbReference>
<protein>
    <submittedName>
        <fullName evidence="1">Putative prophage protein</fullName>
    </submittedName>
</protein>
<proteinExistence type="predicted"/>
<reference evidence="1" key="2">
    <citation type="submission" date="2014-10" db="EMBL/GenBank/DDBJ databases">
        <title>Contrasting mechanisms driving short-term and long-term diversification of pneumococci.</title>
        <authorList>
            <person name="Croucher N.J."/>
            <person name="Coupland P.C."/>
            <person name="Stevenson A.E."/>
            <person name="Callendrello A."/>
            <person name="Bentley S.D."/>
            <person name="Hanage W.P."/>
        </authorList>
    </citation>
    <scope>NUCLEOTIDE SEQUENCE</scope>
    <source>
        <strain evidence="1">R34-3131</strain>
    </source>
</reference>
<dbReference type="EMBL" id="LK020694">
    <property type="protein sequence ID" value="CDQ30278.1"/>
    <property type="molecule type" value="Genomic_DNA"/>
</dbReference>
<evidence type="ECO:0000313" key="1">
    <source>
        <dbReference type="EMBL" id="CDQ30278.1"/>
    </source>
</evidence>
<organism evidence="1">
    <name type="scientific">Streptococcus pneumoniae</name>
    <dbReference type="NCBI Taxonomy" id="1313"/>
    <lineage>
        <taxon>Bacteria</taxon>
        <taxon>Bacillati</taxon>
        <taxon>Bacillota</taxon>
        <taxon>Bacilli</taxon>
        <taxon>Lactobacillales</taxon>
        <taxon>Streptococcaceae</taxon>
        <taxon>Streptococcus</taxon>
    </lineage>
</organism>
<dbReference type="RefSeq" id="WP_138035908.1">
    <property type="nucleotide sequence ID" value="NZ_CHXB02000019.1"/>
</dbReference>